<accession>A0A0P8BQ73</accession>
<protein>
    <recommendedName>
        <fullName evidence="4">Lipoprotein</fullName>
    </recommendedName>
</protein>
<name>A0A0P8BQ73_9GAMM</name>
<dbReference type="Proteomes" id="UP000050416">
    <property type="component" value="Unassembled WGS sequence"/>
</dbReference>
<feature type="chain" id="PRO_5006148536" description="Lipoprotein" evidence="1">
    <location>
        <begin position="24"/>
        <end position="78"/>
    </location>
</feature>
<feature type="signal peptide" evidence="1">
    <location>
        <begin position="1"/>
        <end position="23"/>
    </location>
</feature>
<dbReference type="OrthoDB" id="6078994at2"/>
<reference evidence="2 3" key="1">
    <citation type="submission" date="2015-09" db="EMBL/GenBank/DDBJ databases">
        <title>Identification and resolution of microdiversity through metagenomic sequencing of parallel consortia.</title>
        <authorList>
            <person name="Nelson W.C."/>
            <person name="Romine M.F."/>
            <person name="Lindemann S.R."/>
        </authorList>
    </citation>
    <scope>NUCLEOTIDE SEQUENCE [LARGE SCALE GENOMIC DNA]</scope>
    <source>
        <strain evidence="2">HL-55</strain>
    </source>
</reference>
<proteinExistence type="predicted"/>
<keyword evidence="1" id="KW-0732">Signal</keyword>
<evidence type="ECO:0008006" key="4">
    <source>
        <dbReference type="Google" id="ProtNLM"/>
    </source>
</evidence>
<dbReference type="PROSITE" id="PS51257">
    <property type="entry name" value="PROKAR_LIPOPROTEIN"/>
    <property type="match status" value="1"/>
</dbReference>
<dbReference type="STRING" id="1305731.GCA_000934705_02823"/>
<comment type="caution">
    <text evidence="2">The sequence shown here is derived from an EMBL/GenBank/DDBJ whole genome shotgun (WGS) entry which is preliminary data.</text>
</comment>
<evidence type="ECO:0000313" key="2">
    <source>
        <dbReference type="EMBL" id="KPQ30611.1"/>
    </source>
</evidence>
<evidence type="ECO:0000313" key="3">
    <source>
        <dbReference type="Proteomes" id="UP000050416"/>
    </source>
</evidence>
<organism evidence="2 3">
    <name type="scientific">Marinobacter excellens HL-55</name>
    <dbReference type="NCBI Taxonomy" id="1305731"/>
    <lineage>
        <taxon>Bacteria</taxon>
        <taxon>Pseudomonadati</taxon>
        <taxon>Pseudomonadota</taxon>
        <taxon>Gammaproteobacteria</taxon>
        <taxon>Pseudomonadales</taxon>
        <taxon>Marinobacteraceae</taxon>
        <taxon>Marinobacter</taxon>
    </lineage>
</organism>
<sequence length="78" mass="8817">MKPMLKISALLALGLFVAGCSDSSNNNRGQDLKLSVDFTTFVKNEIQRTEDDRKPVSINNLEFSFNDQDNEQAFDNLF</sequence>
<dbReference type="AlphaFoldDB" id="A0A0P8BQ73"/>
<gene>
    <name evidence="2" type="ORF">HLUCCX14_00655</name>
</gene>
<evidence type="ECO:0000256" key="1">
    <source>
        <dbReference type="SAM" id="SignalP"/>
    </source>
</evidence>
<dbReference type="EMBL" id="LJZQ01000001">
    <property type="protein sequence ID" value="KPQ30611.1"/>
    <property type="molecule type" value="Genomic_DNA"/>
</dbReference>